<keyword evidence="1" id="KW-0808">Transferase</keyword>
<dbReference type="EMBL" id="RFFH01000002">
    <property type="protein sequence ID" value="RMI34258.1"/>
    <property type="molecule type" value="Genomic_DNA"/>
</dbReference>
<name>A0A3M2LHM9_9NOCA</name>
<sequence length="249" mass="26328">MTHLVSVVTPVYRGVPEYLVAAYESIAAQELPAGWGWEWVVQGDGLDQAGIGAVLPGDERVRFGVGRHGGAGVARTSALGRVSGELVKVLDSDDRLAAGVLARDIAVLADNDIGWTTSRALDVLPDGSTRGFDHDPPEGVLARGAVLAHWRAHGRAPVHPATLCIRTDLLLALGGWMGLPASEDTGLLLAADAVADGYFSAEIGLFYRKWPGQVTGQAAHVDRGDVAARHAVIGRRAEVLARSFPHWRG</sequence>
<gene>
    <name evidence="1" type="ORF">EBN03_07590</name>
</gene>
<evidence type="ECO:0000313" key="1">
    <source>
        <dbReference type="EMBL" id="RMI34258.1"/>
    </source>
</evidence>
<dbReference type="OrthoDB" id="4529776at2"/>
<evidence type="ECO:0000313" key="2">
    <source>
        <dbReference type="Proteomes" id="UP000279275"/>
    </source>
</evidence>
<dbReference type="GO" id="GO:0016740">
    <property type="term" value="F:transferase activity"/>
    <property type="evidence" value="ECO:0007669"/>
    <property type="project" value="UniProtKB-KW"/>
</dbReference>
<comment type="caution">
    <text evidence="1">The sequence shown here is derived from an EMBL/GenBank/DDBJ whole genome shotgun (WGS) entry which is preliminary data.</text>
</comment>
<accession>A0A3M2LHM9</accession>
<dbReference type="Proteomes" id="UP000279275">
    <property type="component" value="Unassembled WGS sequence"/>
</dbReference>
<dbReference type="SUPFAM" id="SSF53448">
    <property type="entry name" value="Nucleotide-diphospho-sugar transferases"/>
    <property type="match status" value="1"/>
</dbReference>
<dbReference type="InterPro" id="IPR029044">
    <property type="entry name" value="Nucleotide-diphossugar_trans"/>
</dbReference>
<dbReference type="AlphaFoldDB" id="A0A3M2LHM9"/>
<dbReference type="Gene3D" id="3.90.550.10">
    <property type="entry name" value="Spore Coat Polysaccharide Biosynthesis Protein SpsA, Chain A"/>
    <property type="match status" value="1"/>
</dbReference>
<keyword evidence="2" id="KW-1185">Reference proteome</keyword>
<proteinExistence type="predicted"/>
<protein>
    <submittedName>
        <fullName evidence="1">Glycosyltransferase</fullName>
    </submittedName>
</protein>
<reference evidence="1 2" key="1">
    <citation type="submission" date="2018-10" db="EMBL/GenBank/DDBJ databases">
        <title>Isolation from cow dung.</title>
        <authorList>
            <person name="Ling L."/>
        </authorList>
    </citation>
    <scope>NUCLEOTIDE SEQUENCE [LARGE SCALE GENOMIC DNA]</scope>
    <source>
        <strain evidence="1 2">NEAU-LL90</strain>
    </source>
</reference>
<organism evidence="1 2">
    <name type="scientific">Nocardia stercoris</name>
    <dbReference type="NCBI Taxonomy" id="2483361"/>
    <lineage>
        <taxon>Bacteria</taxon>
        <taxon>Bacillati</taxon>
        <taxon>Actinomycetota</taxon>
        <taxon>Actinomycetes</taxon>
        <taxon>Mycobacteriales</taxon>
        <taxon>Nocardiaceae</taxon>
        <taxon>Nocardia</taxon>
    </lineage>
</organism>